<name>A0AAV4XYF0_CAEEX</name>
<accession>A0AAV4XYF0</accession>
<reference evidence="1 2" key="1">
    <citation type="submission" date="2021-06" db="EMBL/GenBank/DDBJ databases">
        <title>Caerostris extrusa draft genome.</title>
        <authorList>
            <person name="Kono N."/>
            <person name="Arakawa K."/>
        </authorList>
    </citation>
    <scope>NUCLEOTIDE SEQUENCE [LARGE SCALE GENOMIC DNA]</scope>
</reference>
<dbReference type="AlphaFoldDB" id="A0AAV4XYF0"/>
<dbReference type="Proteomes" id="UP001054945">
    <property type="component" value="Unassembled WGS sequence"/>
</dbReference>
<evidence type="ECO:0000313" key="1">
    <source>
        <dbReference type="EMBL" id="GIY99338.1"/>
    </source>
</evidence>
<gene>
    <name evidence="1" type="ORF">CEXT_393001</name>
</gene>
<protein>
    <submittedName>
        <fullName evidence="1">Uncharacterized protein</fullName>
    </submittedName>
</protein>
<organism evidence="1 2">
    <name type="scientific">Caerostris extrusa</name>
    <name type="common">Bark spider</name>
    <name type="synonym">Caerostris bankana</name>
    <dbReference type="NCBI Taxonomy" id="172846"/>
    <lineage>
        <taxon>Eukaryota</taxon>
        <taxon>Metazoa</taxon>
        <taxon>Ecdysozoa</taxon>
        <taxon>Arthropoda</taxon>
        <taxon>Chelicerata</taxon>
        <taxon>Arachnida</taxon>
        <taxon>Araneae</taxon>
        <taxon>Araneomorphae</taxon>
        <taxon>Entelegynae</taxon>
        <taxon>Araneoidea</taxon>
        <taxon>Araneidae</taxon>
        <taxon>Caerostris</taxon>
    </lineage>
</organism>
<comment type="caution">
    <text evidence="1">The sequence shown here is derived from an EMBL/GenBank/DDBJ whole genome shotgun (WGS) entry which is preliminary data.</text>
</comment>
<keyword evidence="2" id="KW-1185">Reference proteome</keyword>
<evidence type="ECO:0000313" key="2">
    <source>
        <dbReference type="Proteomes" id="UP001054945"/>
    </source>
</evidence>
<sequence length="112" mass="12755">MGLKANTGENKHRSVCQVIPFPLLSLNYSGPWIHFSKVLISMDPVPSLWGHCCFVHFTLHLNMGNVSFQMETKPLRIISRQSAGCLFPGKVKNKRYRIFWKGIDLCSSGTFR</sequence>
<proteinExistence type="predicted"/>
<dbReference type="EMBL" id="BPLR01018413">
    <property type="protein sequence ID" value="GIY99338.1"/>
    <property type="molecule type" value="Genomic_DNA"/>
</dbReference>